<protein>
    <recommendedName>
        <fullName evidence="2">RES domain-containing protein</fullName>
    </recommendedName>
</protein>
<dbReference type="Pfam" id="PF08808">
    <property type="entry name" value="RES"/>
    <property type="match status" value="1"/>
</dbReference>
<evidence type="ECO:0000313" key="4">
    <source>
        <dbReference type="Proteomes" id="UP000050265"/>
    </source>
</evidence>
<evidence type="ECO:0000259" key="2">
    <source>
        <dbReference type="SMART" id="SM00953"/>
    </source>
</evidence>
<proteinExistence type="predicted"/>
<feature type="domain" description="RES" evidence="2">
    <location>
        <begin position="210"/>
        <end position="367"/>
    </location>
</feature>
<dbReference type="Proteomes" id="UP000050265">
    <property type="component" value="Unassembled WGS sequence"/>
</dbReference>
<accession>A0A0P9UZ93</accession>
<evidence type="ECO:0000313" key="3">
    <source>
        <dbReference type="EMBL" id="KPX62419.1"/>
    </source>
</evidence>
<reference evidence="3 4" key="1">
    <citation type="submission" date="2015-09" db="EMBL/GenBank/DDBJ databases">
        <title>Genome announcement of multiple Pseudomonas syringae strains.</title>
        <authorList>
            <person name="Thakur S."/>
            <person name="Wang P.W."/>
            <person name="Gong Y."/>
            <person name="Weir B.S."/>
            <person name="Guttman D.S."/>
        </authorList>
    </citation>
    <scope>NUCLEOTIDE SEQUENCE [LARGE SCALE GENOMIC DNA]</scope>
    <source>
        <strain evidence="3 4">ICMP3507</strain>
    </source>
</reference>
<organism evidence="3 4">
    <name type="scientific">Pseudomonas amygdali pv. lachrymans</name>
    <name type="common">Pseudomonas syringae pv. lachrymans</name>
    <dbReference type="NCBI Taxonomy" id="53707"/>
    <lineage>
        <taxon>Bacteria</taxon>
        <taxon>Pseudomonadati</taxon>
        <taxon>Pseudomonadota</taxon>
        <taxon>Gammaproteobacteria</taxon>
        <taxon>Pseudomonadales</taxon>
        <taxon>Pseudomonadaceae</taxon>
        <taxon>Pseudomonas</taxon>
        <taxon>Pseudomonas amygdali</taxon>
    </lineage>
</organism>
<dbReference type="SMART" id="SM00953">
    <property type="entry name" value="RES"/>
    <property type="match status" value="1"/>
</dbReference>
<gene>
    <name evidence="3" type="ORF">ALO35_02577</name>
</gene>
<dbReference type="PATRIC" id="fig|53707.9.peg.3748"/>
<dbReference type="AlphaFoldDB" id="A0A0P9UZ93"/>
<comment type="caution">
    <text evidence="3">The sequence shown here is derived from an EMBL/GenBank/DDBJ whole genome shotgun (WGS) entry which is preliminary data.</text>
</comment>
<feature type="compositionally biased region" description="Basic and acidic residues" evidence="1">
    <location>
        <begin position="200"/>
        <end position="210"/>
    </location>
</feature>
<dbReference type="InterPro" id="IPR014914">
    <property type="entry name" value="RES_dom"/>
</dbReference>
<feature type="region of interest" description="Disordered" evidence="1">
    <location>
        <begin position="200"/>
        <end position="227"/>
    </location>
</feature>
<evidence type="ECO:0000256" key="1">
    <source>
        <dbReference type="SAM" id="MobiDB-lite"/>
    </source>
</evidence>
<sequence>MDLISMTLSSAACFKCVHDTFLSTWVTETGALDHCNLCGDMAQSVALVEITARARAVLDQYIWEARNHRHWGSDGSRLESPGEPLKYWVAEVFACSPGAPIVQAVCGGLSEECEALPIFSTTIHYSIRPAGVKSALNRWCDIQEGMRHSSRFFNDEARQLLSWLFDDLGQYAESAEADHVVQTLKPDDCPAIYRARRSPAEKVERIRDNPDTELGSPPKEVSGEGRMNPAGIPAFYGAFDRQTCIAELRPLPQDSFISGRFQLIRAVRVLDFERFEGANLGPIPSFFDPEYFKHLDRQGFLHKIHEEIRIPVDEEEKRNYLITQAVAEYLALKCSPRFDGVIFRSAQRAEGRNIVLFSHAAAKPTSSTVRFATGYRVSGAKAGDPLSIEYVAGSMILHTIDKDNVGTMDEVLKETESSNAIPEA</sequence>
<dbReference type="EMBL" id="LJQP01000341">
    <property type="protein sequence ID" value="KPX62419.1"/>
    <property type="molecule type" value="Genomic_DNA"/>
</dbReference>
<name>A0A0P9UZ93_PSEAV</name>